<dbReference type="Proteomes" id="UP000501991">
    <property type="component" value="Chromosome"/>
</dbReference>
<evidence type="ECO:0000313" key="2">
    <source>
        <dbReference type="EMBL" id="QID19281.1"/>
    </source>
</evidence>
<dbReference type="AlphaFoldDB" id="A0A6C1B6F4"/>
<evidence type="ECO:0000256" key="1">
    <source>
        <dbReference type="SAM" id="SignalP"/>
    </source>
</evidence>
<dbReference type="EMBL" id="CP048836">
    <property type="protein sequence ID" value="QID19281.1"/>
    <property type="molecule type" value="Genomic_DNA"/>
</dbReference>
<protein>
    <submittedName>
        <fullName evidence="2">Uncharacterized protein</fullName>
    </submittedName>
</protein>
<feature type="chain" id="PRO_5025499716" evidence="1">
    <location>
        <begin position="25"/>
        <end position="78"/>
    </location>
</feature>
<dbReference type="KEGG" id="azq:G3580_17650"/>
<name>A0A6C1B6F4_9RHOO</name>
<proteinExistence type="predicted"/>
<feature type="signal peptide" evidence="1">
    <location>
        <begin position="1"/>
        <end position="24"/>
    </location>
</feature>
<keyword evidence="1" id="KW-0732">Signal</keyword>
<gene>
    <name evidence="2" type="ORF">G3580_17650</name>
</gene>
<accession>A0A6C1B6F4</accession>
<reference evidence="2 3" key="1">
    <citation type="submission" date="2020-02" db="EMBL/GenBank/DDBJ databases">
        <title>Nitrogenibacter mangrovi gen. nov., sp. nov. isolated from mangrove sediment, a denitrifying betaproteobacterium.</title>
        <authorList>
            <person name="Liao H."/>
            <person name="Tian Y."/>
        </authorList>
    </citation>
    <scope>NUCLEOTIDE SEQUENCE [LARGE SCALE GENOMIC DNA]</scope>
    <source>
        <strain evidence="2 3">M9-3-2</strain>
    </source>
</reference>
<keyword evidence="3" id="KW-1185">Reference proteome</keyword>
<evidence type="ECO:0000313" key="3">
    <source>
        <dbReference type="Proteomes" id="UP000501991"/>
    </source>
</evidence>
<organism evidence="2 3">
    <name type="scientific">Nitrogeniibacter mangrovi</name>
    <dbReference type="NCBI Taxonomy" id="2016596"/>
    <lineage>
        <taxon>Bacteria</taxon>
        <taxon>Pseudomonadati</taxon>
        <taxon>Pseudomonadota</taxon>
        <taxon>Betaproteobacteria</taxon>
        <taxon>Rhodocyclales</taxon>
        <taxon>Zoogloeaceae</taxon>
        <taxon>Nitrogeniibacter</taxon>
    </lineage>
</organism>
<dbReference type="RefSeq" id="WP_173767725.1">
    <property type="nucleotide sequence ID" value="NZ_CP048836.1"/>
</dbReference>
<sequence length="78" mass="7992">MTRRMMRVVAALTLAAGVAVVASADDGRTRTQSSLAPRDCVCSPGVALGGDGNTRIYNCQCGAMQCVAVSGSGQLQCR</sequence>